<keyword evidence="3" id="KW-1133">Transmembrane helix</keyword>
<name>A0ABQ1EZP3_9BACL</name>
<proteinExistence type="inferred from homology"/>
<dbReference type="EMBL" id="BMHE01000027">
    <property type="protein sequence ID" value="GFZ93702.1"/>
    <property type="molecule type" value="Genomic_DNA"/>
</dbReference>
<gene>
    <name evidence="5" type="primary">rsiW</name>
    <name evidence="5" type="ORF">GCM10008018_45090</name>
</gene>
<dbReference type="Gene3D" id="1.10.10.1320">
    <property type="entry name" value="Anti-sigma factor, zinc-finger domain"/>
    <property type="match status" value="1"/>
</dbReference>
<dbReference type="RefSeq" id="WP_308423042.1">
    <property type="nucleotide sequence ID" value="NZ_BMHE01000027.1"/>
</dbReference>
<protein>
    <recommendedName>
        <fullName evidence="2">Anti-sigma-W factor RsiW</fullName>
    </recommendedName>
</protein>
<dbReference type="Pfam" id="PF13490">
    <property type="entry name" value="zf-HC2"/>
    <property type="match status" value="1"/>
</dbReference>
<dbReference type="InterPro" id="IPR041916">
    <property type="entry name" value="Anti_sigma_zinc_sf"/>
</dbReference>
<dbReference type="InterPro" id="IPR027383">
    <property type="entry name" value="Znf_put"/>
</dbReference>
<evidence type="ECO:0000259" key="4">
    <source>
        <dbReference type="Pfam" id="PF13490"/>
    </source>
</evidence>
<evidence type="ECO:0000256" key="2">
    <source>
        <dbReference type="ARBA" id="ARBA00024438"/>
    </source>
</evidence>
<feature type="domain" description="Putative zinc-finger" evidence="4">
    <location>
        <begin position="4"/>
        <end position="38"/>
    </location>
</feature>
<evidence type="ECO:0000256" key="3">
    <source>
        <dbReference type="SAM" id="Phobius"/>
    </source>
</evidence>
<keyword evidence="3" id="KW-0812">Transmembrane</keyword>
<evidence type="ECO:0000313" key="5">
    <source>
        <dbReference type="EMBL" id="GFZ93702.1"/>
    </source>
</evidence>
<organism evidence="5 6">
    <name type="scientific">Paenibacillus marchantiophytorum</name>
    <dbReference type="NCBI Taxonomy" id="1619310"/>
    <lineage>
        <taxon>Bacteria</taxon>
        <taxon>Bacillati</taxon>
        <taxon>Bacillota</taxon>
        <taxon>Bacilli</taxon>
        <taxon>Bacillales</taxon>
        <taxon>Paenibacillaceae</taxon>
        <taxon>Paenibacillus</taxon>
    </lineage>
</organism>
<comment type="similarity">
    <text evidence="1">Belongs to the zinc-associated anti-sigma factor (ZAS) superfamily. Anti-sigma-W factor family.</text>
</comment>
<comment type="caution">
    <text evidence="5">The sequence shown here is derived from an EMBL/GenBank/DDBJ whole genome shotgun (WGS) entry which is preliminary data.</text>
</comment>
<keyword evidence="6" id="KW-1185">Reference proteome</keyword>
<sequence length="202" mass="22516">MMQCKEALPLIHEYLDGDLQRSDSQRLKEHLISCQACHALFKQLEKTDAMVRMLPPVKASDTLTAQIMSGLPQMKKRNTWMDWIRKHPAVSVAVVFATVMFGSFMSMWNDDTNLMVKGNDLQDVVIQGDTVTVPQGRTVKGDLVVQRGKLKVEGDVTGNLIVIDGTLNLASTAHISGQVTQVNEALGWIWYKIGEFVGMLSR</sequence>
<evidence type="ECO:0000256" key="1">
    <source>
        <dbReference type="ARBA" id="ARBA00024353"/>
    </source>
</evidence>
<reference evidence="6" key="1">
    <citation type="journal article" date="2019" name="Int. J. Syst. Evol. Microbiol.">
        <title>The Global Catalogue of Microorganisms (GCM) 10K type strain sequencing project: providing services to taxonomists for standard genome sequencing and annotation.</title>
        <authorList>
            <consortium name="The Broad Institute Genomics Platform"/>
            <consortium name="The Broad Institute Genome Sequencing Center for Infectious Disease"/>
            <person name="Wu L."/>
            <person name="Ma J."/>
        </authorList>
    </citation>
    <scope>NUCLEOTIDE SEQUENCE [LARGE SCALE GENOMIC DNA]</scope>
    <source>
        <strain evidence="6">CGMCC 1.15043</strain>
    </source>
</reference>
<dbReference type="Proteomes" id="UP000615455">
    <property type="component" value="Unassembled WGS sequence"/>
</dbReference>
<keyword evidence="3" id="KW-0472">Membrane</keyword>
<accession>A0ABQ1EZP3</accession>
<feature type="transmembrane region" description="Helical" evidence="3">
    <location>
        <begin position="89"/>
        <end position="108"/>
    </location>
</feature>
<evidence type="ECO:0000313" key="6">
    <source>
        <dbReference type="Proteomes" id="UP000615455"/>
    </source>
</evidence>